<evidence type="ECO:0000313" key="5">
    <source>
        <dbReference type="Proteomes" id="UP000320475"/>
    </source>
</evidence>
<comment type="caution">
    <text evidence="3">The sequence shown here is derived from an EMBL/GenBank/DDBJ whole genome shotgun (WGS) entry which is preliminary data.</text>
</comment>
<sequence>MRDVDLSDRELKKSDDGPDGSLCNGRPTDGTAEGSAVAAQRLPARQPLQAAGRQTQLRGVHPPSVPPARPRNPQNRHRAHRVQAQTGPETARATEVPRSHWHPLDLRTPALWPQFELTAMDLHSRLAGKHTPASQPKHFRIA</sequence>
<dbReference type="EMBL" id="QEAN01000126">
    <property type="protein sequence ID" value="TPX46901.1"/>
    <property type="molecule type" value="Genomic_DNA"/>
</dbReference>
<keyword evidence="4" id="KW-1185">Reference proteome</keyword>
<protein>
    <submittedName>
        <fullName evidence="3">Uncharacterized protein</fullName>
    </submittedName>
</protein>
<dbReference type="Proteomes" id="UP000317494">
    <property type="component" value="Unassembled WGS sequence"/>
</dbReference>
<dbReference type="VEuPathDB" id="FungiDB:SeMB42_g03535"/>
<evidence type="ECO:0000313" key="3">
    <source>
        <dbReference type="EMBL" id="TPX51265.1"/>
    </source>
</evidence>
<feature type="region of interest" description="Disordered" evidence="1">
    <location>
        <begin position="1"/>
        <end position="101"/>
    </location>
</feature>
<accession>A0A507DJ30</accession>
<evidence type="ECO:0000313" key="4">
    <source>
        <dbReference type="Proteomes" id="UP000317494"/>
    </source>
</evidence>
<evidence type="ECO:0000256" key="1">
    <source>
        <dbReference type="SAM" id="MobiDB-lite"/>
    </source>
</evidence>
<organism evidence="3 5">
    <name type="scientific">Synchytrium endobioticum</name>
    <dbReference type="NCBI Taxonomy" id="286115"/>
    <lineage>
        <taxon>Eukaryota</taxon>
        <taxon>Fungi</taxon>
        <taxon>Fungi incertae sedis</taxon>
        <taxon>Chytridiomycota</taxon>
        <taxon>Chytridiomycota incertae sedis</taxon>
        <taxon>Chytridiomycetes</taxon>
        <taxon>Synchytriales</taxon>
        <taxon>Synchytriaceae</taxon>
        <taxon>Synchytrium</taxon>
    </lineage>
</organism>
<name>A0A507DJ30_9FUNG</name>
<dbReference type="AlphaFoldDB" id="A0A507DJ30"/>
<feature type="compositionally biased region" description="Basic and acidic residues" evidence="1">
    <location>
        <begin position="1"/>
        <end position="16"/>
    </location>
</feature>
<proteinExistence type="predicted"/>
<dbReference type="EMBL" id="QEAM01000006">
    <property type="protein sequence ID" value="TPX51265.1"/>
    <property type="molecule type" value="Genomic_DNA"/>
</dbReference>
<dbReference type="Proteomes" id="UP000320475">
    <property type="component" value="Unassembled WGS sequence"/>
</dbReference>
<evidence type="ECO:0000313" key="2">
    <source>
        <dbReference type="EMBL" id="TPX46901.1"/>
    </source>
</evidence>
<gene>
    <name evidence="3" type="ORF">SeLEV6574_g00368</name>
    <name evidence="2" type="ORF">SeMB42_g03535</name>
</gene>
<reference evidence="4 5" key="1">
    <citation type="journal article" date="2019" name="Sci. Rep.">
        <title>Comparative genomics of chytrid fungi reveal insights into the obligate biotrophic and pathogenic lifestyle of Synchytrium endobioticum.</title>
        <authorList>
            <person name="van de Vossenberg B.T.L.H."/>
            <person name="Warris S."/>
            <person name="Nguyen H.D.T."/>
            <person name="van Gent-Pelzer M.P.E."/>
            <person name="Joly D.L."/>
            <person name="van de Geest H.C."/>
            <person name="Bonants P.J.M."/>
            <person name="Smith D.S."/>
            <person name="Levesque C.A."/>
            <person name="van der Lee T.A.J."/>
        </authorList>
    </citation>
    <scope>NUCLEOTIDE SEQUENCE [LARGE SCALE GENOMIC DNA]</scope>
    <source>
        <strain evidence="3 5">LEV6574</strain>
        <strain evidence="2 4">MB42</strain>
    </source>
</reference>